<protein>
    <submittedName>
        <fullName evidence="6">Glucosylceramidase</fullName>
    </submittedName>
</protein>
<dbReference type="GeneID" id="94825995"/>
<proteinExistence type="inferred from homology"/>
<evidence type="ECO:0000313" key="7">
    <source>
        <dbReference type="Proteomes" id="UP000179807"/>
    </source>
</evidence>
<keyword evidence="3" id="KW-0378">Hydrolase</keyword>
<dbReference type="Proteomes" id="UP000179807">
    <property type="component" value="Unassembled WGS sequence"/>
</dbReference>
<dbReference type="PRINTS" id="PR00843">
    <property type="entry name" value="GLHYDRLASE30"/>
</dbReference>
<dbReference type="AlphaFoldDB" id="A0A1J4KP68"/>
<evidence type="ECO:0000256" key="2">
    <source>
        <dbReference type="ARBA" id="ARBA00022729"/>
    </source>
</evidence>
<dbReference type="Gene3D" id="3.20.20.80">
    <property type="entry name" value="Glycosidases"/>
    <property type="match status" value="1"/>
</dbReference>
<organism evidence="6 7">
    <name type="scientific">Tritrichomonas foetus</name>
    <dbReference type="NCBI Taxonomy" id="1144522"/>
    <lineage>
        <taxon>Eukaryota</taxon>
        <taxon>Metamonada</taxon>
        <taxon>Parabasalia</taxon>
        <taxon>Tritrichomonadida</taxon>
        <taxon>Tritrichomonadidae</taxon>
        <taxon>Tritrichomonas</taxon>
    </lineage>
</organism>
<comment type="similarity">
    <text evidence="1">Belongs to the glycosyl hydrolase 30 family.</text>
</comment>
<dbReference type="InterPro" id="IPR033453">
    <property type="entry name" value="Glyco_hydro_30_TIM-barrel"/>
</dbReference>
<dbReference type="VEuPathDB" id="TrichDB:TRFO_03439"/>
<dbReference type="GO" id="GO:0004348">
    <property type="term" value="F:glucosylceramidase activity"/>
    <property type="evidence" value="ECO:0007669"/>
    <property type="project" value="InterPro"/>
</dbReference>
<dbReference type="OrthoDB" id="2160638at2759"/>
<sequence>MLSLLLTFASCWFGKKPKNHDHTMQAYLTSGDQSNLFREYSISPSSSSSNPTIKIDAKTKYQSMEGFGTAITGSTVYNLMQMSEDVRNDILYRTFSQDQMGHSSIRISIGCSDFSIEDYTYCDTPGIENFDIHWIDRRDLLPILKQIKSINPDIKILASPWTAPRWMKVDAPWTMNEHYQWDGGRLNPNHYYDYAIYFVKYCQFMANEGIHIDYITIQNEPLNGFNSASLYMSWWECRDFIKQQLGPRFREYGVDTKIVIYDHNFNYDGKSEEDAYPLHIYEDKEAAQYIDGSAWHAYGGEASELDRIHNARPDKNIYFTEMSIGDWGYEFLSDLMWTMREVCLGTINRFSRSIIVWNLLLDDEHGPYRPGGCTNCFGAIDVSKSNMSDMKYNTHWYAISHLSKCVKNGAFRVRNEIGDQSGFYSSVFQNPDGSFALVAENDNDWGMDIVVDDGSQQYQINIPSHSVFSSRWH</sequence>
<feature type="domain" description="Glycosyl hydrolase family 30 TIM-barrel" evidence="4">
    <location>
        <begin position="65"/>
        <end position="405"/>
    </location>
</feature>
<keyword evidence="2" id="KW-0732">Signal</keyword>
<evidence type="ECO:0000313" key="6">
    <source>
        <dbReference type="EMBL" id="OHT13027.1"/>
    </source>
</evidence>
<comment type="caution">
    <text evidence="6">The sequence shown here is derived from an EMBL/GenBank/DDBJ whole genome shotgun (WGS) entry which is preliminary data.</text>
</comment>
<dbReference type="SUPFAM" id="SSF51445">
    <property type="entry name" value="(Trans)glycosidases"/>
    <property type="match status" value="1"/>
</dbReference>
<dbReference type="PANTHER" id="PTHR11069:SF23">
    <property type="entry name" value="LYSOSOMAL ACID GLUCOSYLCERAMIDASE"/>
    <property type="match status" value="1"/>
</dbReference>
<dbReference type="InterPro" id="IPR001139">
    <property type="entry name" value="Glyco_hydro_30"/>
</dbReference>
<dbReference type="Pfam" id="PF02055">
    <property type="entry name" value="Glyco_hydro_30"/>
    <property type="match status" value="1"/>
</dbReference>
<feature type="domain" description="Glycosyl hydrolase family 30 beta sandwich" evidence="5">
    <location>
        <begin position="409"/>
        <end position="467"/>
    </location>
</feature>
<evidence type="ECO:0000256" key="1">
    <source>
        <dbReference type="ARBA" id="ARBA00005382"/>
    </source>
</evidence>
<dbReference type="InterPro" id="IPR033452">
    <property type="entry name" value="GH30_C"/>
</dbReference>
<evidence type="ECO:0000259" key="5">
    <source>
        <dbReference type="Pfam" id="PF17189"/>
    </source>
</evidence>
<keyword evidence="7" id="KW-1185">Reference proteome</keyword>
<dbReference type="PANTHER" id="PTHR11069">
    <property type="entry name" value="GLUCOSYLCERAMIDASE"/>
    <property type="match status" value="1"/>
</dbReference>
<evidence type="ECO:0000256" key="3">
    <source>
        <dbReference type="ARBA" id="ARBA00022801"/>
    </source>
</evidence>
<evidence type="ECO:0000259" key="4">
    <source>
        <dbReference type="Pfam" id="PF02055"/>
    </source>
</evidence>
<dbReference type="InterPro" id="IPR013780">
    <property type="entry name" value="Glyco_hydro_b"/>
</dbReference>
<name>A0A1J4KP68_9EUKA</name>
<reference evidence="6" key="1">
    <citation type="submission" date="2016-10" db="EMBL/GenBank/DDBJ databases">
        <authorList>
            <person name="Benchimol M."/>
            <person name="Almeida L.G."/>
            <person name="Vasconcelos A.T."/>
            <person name="Perreira-Neves A."/>
            <person name="Rosa I.A."/>
            <person name="Tasca T."/>
            <person name="Bogo M.R."/>
            <person name="de Souza W."/>
        </authorList>
    </citation>
    <scope>NUCLEOTIDE SEQUENCE [LARGE SCALE GENOMIC DNA]</scope>
    <source>
        <strain evidence="6">K</strain>
    </source>
</reference>
<dbReference type="RefSeq" id="XP_068366163.1">
    <property type="nucleotide sequence ID" value="XM_068491291.1"/>
</dbReference>
<gene>
    <name evidence="6" type="ORF">TRFO_03439</name>
</gene>
<accession>A0A1J4KP68</accession>
<dbReference type="EMBL" id="MLAK01000549">
    <property type="protein sequence ID" value="OHT13027.1"/>
    <property type="molecule type" value="Genomic_DNA"/>
</dbReference>
<dbReference type="Pfam" id="PF17189">
    <property type="entry name" value="Glyco_hydro_30C"/>
    <property type="match status" value="1"/>
</dbReference>
<dbReference type="GO" id="GO:0016020">
    <property type="term" value="C:membrane"/>
    <property type="evidence" value="ECO:0007669"/>
    <property type="project" value="GOC"/>
</dbReference>
<dbReference type="Gene3D" id="2.60.40.1180">
    <property type="entry name" value="Golgi alpha-mannosidase II"/>
    <property type="match status" value="1"/>
</dbReference>
<dbReference type="GO" id="GO:0006680">
    <property type="term" value="P:glucosylceramide catabolic process"/>
    <property type="evidence" value="ECO:0007669"/>
    <property type="project" value="TreeGrafter"/>
</dbReference>
<dbReference type="InterPro" id="IPR017853">
    <property type="entry name" value="GH"/>
</dbReference>